<comment type="function">
    <text evidence="1">Conjugation of reduced glutathione to a wide number of exogenous and endogenous hydrophobic electrophiles.</text>
</comment>
<dbReference type="CDD" id="cd03075">
    <property type="entry name" value="GST_N_Mu"/>
    <property type="match status" value="1"/>
</dbReference>
<dbReference type="InterPro" id="IPR036249">
    <property type="entry name" value="Thioredoxin-like_sf"/>
</dbReference>
<dbReference type="InterPro" id="IPR050213">
    <property type="entry name" value="GST_superfamily"/>
</dbReference>
<evidence type="ECO:0000256" key="5">
    <source>
        <dbReference type="ARBA" id="ARBA00022679"/>
    </source>
</evidence>
<sequence length="238" mass="26775">MASSVAKRALEPGQRVTLAYWAIRGLAQPIRLLLEYVQVPYEDKLFEQGKAPDFDKSCWFDVKDTILGDYPMPNLPYLIDGDLVITQSNAIVRHIARQHELLGSTSTEMARCDIMLEEGMDLRNRTVGLAYGRAGAIEEALPAYAEGLRSHFDRYSRFLGDGPWFAGQSLTACDFIMFELLDQNSLMVKGCLDQFPSLKAFCERFTALPAIKSYLASSRCIVFPCNNQHSQTTQKKIC</sequence>
<feature type="domain" description="GST C-terminal" evidence="8">
    <location>
        <begin position="105"/>
        <end position="228"/>
    </location>
</feature>
<evidence type="ECO:0000256" key="1">
    <source>
        <dbReference type="ARBA" id="ARBA00003701"/>
    </source>
</evidence>
<evidence type="ECO:0000256" key="2">
    <source>
        <dbReference type="ARBA" id="ARBA00005861"/>
    </source>
</evidence>
<evidence type="ECO:0000256" key="3">
    <source>
        <dbReference type="ARBA" id="ARBA00011738"/>
    </source>
</evidence>
<dbReference type="EC" id="2.5.1.18" evidence="4"/>
<name>A0A7S3F0F8_9EUKA</name>
<dbReference type="PROSITE" id="PS50404">
    <property type="entry name" value="GST_NTER"/>
    <property type="match status" value="1"/>
</dbReference>
<comment type="similarity">
    <text evidence="2">Belongs to the GST superfamily. Mu family.</text>
</comment>
<dbReference type="Gene3D" id="1.20.1050.10">
    <property type="match status" value="1"/>
</dbReference>
<dbReference type="InterPro" id="IPR036282">
    <property type="entry name" value="Glutathione-S-Trfase_C_sf"/>
</dbReference>
<dbReference type="GO" id="GO:0006749">
    <property type="term" value="P:glutathione metabolic process"/>
    <property type="evidence" value="ECO:0007669"/>
    <property type="project" value="TreeGrafter"/>
</dbReference>
<proteinExistence type="inferred from homology"/>
<dbReference type="SFLD" id="SFLDG00363">
    <property type="entry name" value="AMPS_(cytGST):_Alpha-__Mu-__Pi"/>
    <property type="match status" value="1"/>
</dbReference>
<protein>
    <recommendedName>
        <fullName evidence="4">glutathione transferase</fullName>
        <ecNumber evidence="4">2.5.1.18</ecNumber>
    </recommendedName>
</protein>
<dbReference type="FunFam" id="1.20.1050.10:FF:000101">
    <property type="entry name" value="Glutathione S-transferase Mu 4"/>
    <property type="match status" value="1"/>
</dbReference>
<dbReference type="InterPro" id="IPR004045">
    <property type="entry name" value="Glutathione_S-Trfase_N"/>
</dbReference>
<dbReference type="PRINTS" id="PR01267">
    <property type="entry name" value="GSTRNSFRASEM"/>
</dbReference>
<evidence type="ECO:0000259" key="7">
    <source>
        <dbReference type="PROSITE" id="PS50404"/>
    </source>
</evidence>
<dbReference type="InterPro" id="IPR003081">
    <property type="entry name" value="GST_mu"/>
</dbReference>
<dbReference type="InterPro" id="IPR004046">
    <property type="entry name" value="GST_C"/>
</dbReference>
<dbReference type="EMBL" id="HBHX01031853">
    <property type="protein sequence ID" value="CAE0117051.1"/>
    <property type="molecule type" value="Transcribed_RNA"/>
</dbReference>
<dbReference type="SUPFAM" id="SSF47616">
    <property type="entry name" value="GST C-terminal domain-like"/>
    <property type="match status" value="1"/>
</dbReference>
<dbReference type="AlphaFoldDB" id="A0A7S3F0F8"/>
<comment type="catalytic activity">
    <reaction evidence="6">
        <text>RX + glutathione = an S-substituted glutathione + a halide anion + H(+)</text>
        <dbReference type="Rhea" id="RHEA:16437"/>
        <dbReference type="ChEBI" id="CHEBI:15378"/>
        <dbReference type="ChEBI" id="CHEBI:16042"/>
        <dbReference type="ChEBI" id="CHEBI:17792"/>
        <dbReference type="ChEBI" id="CHEBI:57925"/>
        <dbReference type="ChEBI" id="CHEBI:90779"/>
        <dbReference type="EC" id="2.5.1.18"/>
    </reaction>
</comment>
<gene>
    <name evidence="9" type="ORF">HERI1096_LOCUS17750</name>
</gene>
<dbReference type="Pfam" id="PF02798">
    <property type="entry name" value="GST_N"/>
    <property type="match status" value="1"/>
</dbReference>
<dbReference type="PROSITE" id="PS50405">
    <property type="entry name" value="GST_CTER"/>
    <property type="match status" value="1"/>
</dbReference>
<evidence type="ECO:0000256" key="4">
    <source>
        <dbReference type="ARBA" id="ARBA00012452"/>
    </source>
</evidence>
<evidence type="ECO:0000313" key="9">
    <source>
        <dbReference type="EMBL" id="CAE0117051.1"/>
    </source>
</evidence>
<evidence type="ECO:0000256" key="6">
    <source>
        <dbReference type="ARBA" id="ARBA00047960"/>
    </source>
</evidence>
<accession>A0A7S3F0F8</accession>
<dbReference type="SFLD" id="SFLDG01205">
    <property type="entry name" value="AMPS.1"/>
    <property type="match status" value="1"/>
</dbReference>
<dbReference type="GO" id="GO:0042802">
    <property type="term" value="F:identical protein binding"/>
    <property type="evidence" value="ECO:0007669"/>
    <property type="project" value="UniProtKB-ARBA"/>
</dbReference>
<evidence type="ECO:0000259" key="8">
    <source>
        <dbReference type="PROSITE" id="PS50405"/>
    </source>
</evidence>
<dbReference type="Pfam" id="PF14497">
    <property type="entry name" value="GST_C_3"/>
    <property type="match status" value="1"/>
</dbReference>
<dbReference type="PANTHER" id="PTHR11571">
    <property type="entry name" value="GLUTATHIONE S-TRANSFERASE"/>
    <property type="match status" value="1"/>
</dbReference>
<comment type="subunit">
    <text evidence="3">Homodimer.</text>
</comment>
<dbReference type="SUPFAM" id="SSF52833">
    <property type="entry name" value="Thioredoxin-like"/>
    <property type="match status" value="1"/>
</dbReference>
<feature type="domain" description="GST N-terminal" evidence="7">
    <location>
        <begin position="14"/>
        <end position="103"/>
    </location>
</feature>
<dbReference type="GO" id="GO:0004364">
    <property type="term" value="F:glutathione transferase activity"/>
    <property type="evidence" value="ECO:0007669"/>
    <property type="project" value="UniProtKB-EC"/>
</dbReference>
<reference evidence="9" key="1">
    <citation type="submission" date="2021-01" db="EMBL/GenBank/DDBJ databases">
        <authorList>
            <person name="Corre E."/>
            <person name="Pelletier E."/>
            <person name="Niang G."/>
            <person name="Scheremetjew M."/>
            <person name="Finn R."/>
            <person name="Kale V."/>
            <person name="Holt S."/>
            <person name="Cochrane G."/>
            <person name="Meng A."/>
            <person name="Brown T."/>
            <person name="Cohen L."/>
        </authorList>
    </citation>
    <scope>NUCLEOTIDE SEQUENCE</scope>
    <source>
        <strain evidence="9">CCMP281</strain>
    </source>
</reference>
<organism evidence="9">
    <name type="scientific">Haptolina ericina</name>
    <dbReference type="NCBI Taxonomy" id="156174"/>
    <lineage>
        <taxon>Eukaryota</taxon>
        <taxon>Haptista</taxon>
        <taxon>Haptophyta</taxon>
        <taxon>Prymnesiophyceae</taxon>
        <taxon>Prymnesiales</taxon>
        <taxon>Prymnesiaceae</taxon>
        <taxon>Haptolina</taxon>
    </lineage>
</organism>
<dbReference type="InterPro" id="IPR010987">
    <property type="entry name" value="Glutathione-S-Trfase_C-like"/>
</dbReference>
<dbReference type="PANTHER" id="PTHR11571:SF222">
    <property type="entry name" value="GLUTATHIONE TRANSFERASE"/>
    <property type="match status" value="1"/>
</dbReference>
<dbReference type="SFLD" id="SFLDS00019">
    <property type="entry name" value="Glutathione_Transferase_(cytos"/>
    <property type="match status" value="1"/>
</dbReference>
<dbReference type="GO" id="GO:0042178">
    <property type="term" value="P:xenobiotic catabolic process"/>
    <property type="evidence" value="ECO:0007669"/>
    <property type="project" value="UniProtKB-ARBA"/>
</dbReference>
<dbReference type="InterPro" id="IPR040079">
    <property type="entry name" value="Glutathione_S-Trfase"/>
</dbReference>
<keyword evidence="5" id="KW-0808">Transferase</keyword>
<dbReference type="Gene3D" id="3.40.30.10">
    <property type="entry name" value="Glutaredoxin"/>
    <property type="match status" value="1"/>
</dbReference>